<accession>A0A9D4L191</accession>
<dbReference type="AlphaFoldDB" id="A0A9D4L191"/>
<reference evidence="1" key="1">
    <citation type="journal article" date="2019" name="bioRxiv">
        <title>The Genome of the Zebra Mussel, Dreissena polymorpha: A Resource for Invasive Species Research.</title>
        <authorList>
            <person name="McCartney M.A."/>
            <person name="Auch B."/>
            <person name="Kono T."/>
            <person name="Mallez S."/>
            <person name="Zhang Y."/>
            <person name="Obille A."/>
            <person name="Becker A."/>
            <person name="Abrahante J.E."/>
            <person name="Garbe J."/>
            <person name="Badalamenti J.P."/>
            <person name="Herman A."/>
            <person name="Mangelson H."/>
            <person name="Liachko I."/>
            <person name="Sullivan S."/>
            <person name="Sone E.D."/>
            <person name="Koren S."/>
            <person name="Silverstein K.A.T."/>
            <person name="Beckman K.B."/>
            <person name="Gohl D.M."/>
        </authorList>
    </citation>
    <scope>NUCLEOTIDE SEQUENCE</scope>
    <source>
        <strain evidence="1">Duluth1</strain>
        <tissue evidence="1">Whole animal</tissue>
    </source>
</reference>
<gene>
    <name evidence="1" type="ORF">DPMN_091846</name>
</gene>
<reference evidence="1" key="2">
    <citation type="submission" date="2020-11" db="EMBL/GenBank/DDBJ databases">
        <authorList>
            <person name="McCartney M.A."/>
            <person name="Auch B."/>
            <person name="Kono T."/>
            <person name="Mallez S."/>
            <person name="Becker A."/>
            <person name="Gohl D.M."/>
            <person name="Silverstein K.A.T."/>
            <person name="Koren S."/>
            <person name="Bechman K.B."/>
            <person name="Herman A."/>
            <person name="Abrahante J.E."/>
            <person name="Garbe J."/>
        </authorList>
    </citation>
    <scope>NUCLEOTIDE SEQUENCE</scope>
    <source>
        <strain evidence="1">Duluth1</strain>
        <tissue evidence="1">Whole animal</tissue>
    </source>
</reference>
<organism evidence="1 2">
    <name type="scientific">Dreissena polymorpha</name>
    <name type="common">Zebra mussel</name>
    <name type="synonym">Mytilus polymorpha</name>
    <dbReference type="NCBI Taxonomy" id="45954"/>
    <lineage>
        <taxon>Eukaryota</taxon>
        <taxon>Metazoa</taxon>
        <taxon>Spiralia</taxon>
        <taxon>Lophotrochozoa</taxon>
        <taxon>Mollusca</taxon>
        <taxon>Bivalvia</taxon>
        <taxon>Autobranchia</taxon>
        <taxon>Heteroconchia</taxon>
        <taxon>Euheterodonta</taxon>
        <taxon>Imparidentia</taxon>
        <taxon>Neoheterodontei</taxon>
        <taxon>Myida</taxon>
        <taxon>Dreissenoidea</taxon>
        <taxon>Dreissenidae</taxon>
        <taxon>Dreissena</taxon>
    </lineage>
</organism>
<proteinExistence type="predicted"/>
<name>A0A9D4L191_DREPO</name>
<dbReference type="Proteomes" id="UP000828390">
    <property type="component" value="Unassembled WGS sequence"/>
</dbReference>
<protein>
    <submittedName>
        <fullName evidence="1">Uncharacterized protein</fullName>
    </submittedName>
</protein>
<keyword evidence="2" id="KW-1185">Reference proteome</keyword>
<sequence>MVPFDFPTHSPFQMTPSTCPISWLEMTAFSLSENMQKPYGHGVLTRDESILNYRLSRTRTRSIRKCIWDFGQPIPGTVKFRY</sequence>
<evidence type="ECO:0000313" key="2">
    <source>
        <dbReference type="Proteomes" id="UP000828390"/>
    </source>
</evidence>
<dbReference type="EMBL" id="JAIWYP010000003">
    <property type="protein sequence ID" value="KAH3849444.1"/>
    <property type="molecule type" value="Genomic_DNA"/>
</dbReference>
<evidence type="ECO:0000313" key="1">
    <source>
        <dbReference type="EMBL" id="KAH3849444.1"/>
    </source>
</evidence>
<comment type="caution">
    <text evidence="1">The sequence shown here is derived from an EMBL/GenBank/DDBJ whole genome shotgun (WGS) entry which is preliminary data.</text>
</comment>